<dbReference type="AlphaFoldDB" id="A0A6P6NYP3"/>
<evidence type="ECO:0000256" key="5">
    <source>
        <dbReference type="PROSITE-ProRule" id="PRU00023"/>
    </source>
</evidence>
<dbReference type="KEGG" id="caua:113092405"/>
<dbReference type="GO" id="GO:0061629">
    <property type="term" value="F:RNA polymerase II-specific DNA-binding transcription factor binding"/>
    <property type="evidence" value="ECO:0007669"/>
    <property type="project" value="TreeGrafter"/>
</dbReference>
<dbReference type="GO" id="GO:0005737">
    <property type="term" value="C:cytoplasm"/>
    <property type="evidence" value="ECO:0007669"/>
    <property type="project" value="UniProtKB-ARBA"/>
</dbReference>
<dbReference type="Proteomes" id="UP000515129">
    <property type="component" value="Unplaced"/>
</dbReference>
<evidence type="ECO:0000256" key="4">
    <source>
        <dbReference type="ARBA" id="ARBA00023242"/>
    </source>
</evidence>
<dbReference type="OrthoDB" id="426293at2759"/>
<proteinExistence type="predicted"/>
<dbReference type="GeneID" id="113092405"/>
<dbReference type="GO" id="GO:0006357">
    <property type="term" value="P:regulation of transcription by RNA polymerase II"/>
    <property type="evidence" value="ECO:0007669"/>
    <property type="project" value="TreeGrafter"/>
</dbReference>
<dbReference type="PANTHER" id="PTHR24126">
    <property type="entry name" value="ANKYRIN REPEAT, PH AND SEC7 DOMAIN CONTAINING PROTEIN SECG-RELATED"/>
    <property type="match status" value="1"/>
</dbReference>
<dbReference type="Gene3D" id="1.25.40.20">
    <property type="entry name" value="Ankyrin repeat-containing domain"/>
    <property type="match status" value="2"/>
</dbReference>
<feature type="repeat" description="ANK" evidence="5">
    <location>
        <begin position="142"/>
        <end position="174"/>
    </location>
</feature>
<dbReference type="SUPFAM" id="SSF48403">
    <property type="entry name" value="Ankyrin repeat"/>
    <property type="match status" value="1"/>
</dbReference>
<evidence type="ECO:0000256" key="1">
    <source>
        <dbReference type="ARBA" id="ARBA00004123"/>
    </source>
</evidence>
<dbReference type="PROSITE" id="PS50088">
    <property type="entry name" value="ANK_REPEAT"/>
    <property type="match status" value="4"/>
</dbReference>
<dbReference type="FunFam" id="1.25.40.20:FF:000093">
    <property type="entry name" value="ankyrin repeat domain-containing protein 2"/>
    <property type="match status" value="1"/>
</dbReference>
<evidence type="ECO:0000313" key="6">
    <source>
        <dbReference type="Proteomes" id="UP000515129"/>
    </source>
</evidence>
<dbReference type="PROSITE" id="PS50297">
    <property type="entry name" value="ANK_REP_REGION"/>
    <property type="match status" value="4"/>
</dbReference>
<comment type="subcellular location">
    <subcellularLocation>
        <location evidence="1">Nucleus</location>
    </subcellularLocation>
</comment>
<organism evidence="6 7">
    <name type="scientific">Carassius auratus</name>
    <name type="common">Goldfish</name>
    <dbReference type="NCBI Taxonomy" id="7957"/>
    <lineage>
        <taxon>Eukaryota</taxon>
        <taxon>Metazoa</taxon>
        <taxon>Chordata</taxon>
        <taxon>Craniata</taxon>
        <taxon>Vertebrata</taxon>
        <taxon>Euteleostomi</taxon>
        <taxon>Actinopterygii</taxon>
        <taxon>Neopterygii</taxon>
        <taxon>Teleostei</taxon>
        <taxon>Ostariophysi</taxon>
        <taxon>Cypriniformes</taxon>
        <taxon>Cyprinidae</taxon>
        <taxon>Cyprininae</taxon>
        <taxon>Carassius</taxon>
    </lineage>
</organism>
<dbReference type="InterPro" id="IPR002110">
    <property type="entry name" value="Ankyrin_rpt"/>
</dbReference>
<dbReference type="PANTHER" id="PTHR24126:SF3">
    <property type="entry name" value="ANKYRIN REPEAT DOMAIN-CONTAINING PROTEIN 2"/>
    <property type="match status" value="1"/>
</dbReference>
<feature type="repeat" description="ANK" evidence="5">
    <location>
        <begin position="199"/>
        <end position="231"/>
    </location>
</feature>
<dbReference type="InterPro" id="IPR036770">
    <property type="entry name" value="Ankyrin_rpt-contain_sf"/>
</dbReference>
<feature type="repeat" description="ANK" evidence="5">
    <location>
        <begin position="232"/>
        <end position="264"/>
    </location>
</feature>
<evidence type="ECO:0000256" key="2">
    <source>
        <dbReference type="ARBA" id="ARBA00022737"/>
    </source>
</evidence>
<name>A0A6P6NYP3_CARAU</name>
<keyword evidence="2" id="KW-0677">Repeat</keyword>
<protein>
    <submittedName>
        <fullName evidence="7">Ankyrin repeat domain-containing protein 2-like isoform X1</fullName>
    </submittedName>
</protein>
<sequence length="290" mass="32484">MEEDILWATSVVDRRAALDEREEAEGQVRKISSDLRSEIVDLGGAENIIELCMKKKIRNKTAKAPKDPMDVPVGPVEQGEFLKAAAQGKIEVVEKFLEDGGDPNICDEFRKTALHQAALEDHAKIVEKLLDKGADINFKDRLDSRAVHWACRGGSLSALKALQDRGADINVRDKVRQNNQKYIKIRCMRNIIKFSPVQLLSSPLHVATRTGHSDVVQHLLTSGSNINAKDWEGDTALHDAVRLNRYKIVKLLILAGADMQIKNAEGITATEQVKQWQFDTKETLEKLEQM</sequence>
<feature type="repeat" description="ANK" evidence="5">
    <location>
        <begin position="109"/>
        <end position="141"/>
    </location>
</feature>
<keyword evidence="6" id="KW-1185">Reference proteome</keyword>
<dbReference type="GO" id="GO:0005634">
    <property type="term" value="C:nucleus"/>
    <property type="evidence" value="ECO:0007669"/>
    <property type="project" value="UniProtKB-SubCell"/>
</dbReference>
<evidence type="ECO:0000256" key="3">
    <source>
        <dbReference type="ARBA" id="ARBA00023043"/>
    </source>
</evidence>
<dbReference type="RefSeq" id="XP_026113783.1">
    <property type="nucleotide sequence ID" value="XM_026257998.1"/>
</dbReference>
<dbReference type="Pfam" id="PF12796">
    <property type="entry name" value="Ank_2"/>
    <property type="match status" value="2"/>
</dbReference>
<dbReference type="SMART" id="SM00248">
    <property type="entry name" value="ANK"/>
    <property type="match status" value="5"/>
</dbReference>
<accession>A0A6P6NYP3</accession>
<evidence type="ECO:0000313" key="7">
    <source>
        <dbReference type="RefSeq" id="XP_026113783.1"/>
    </source>
</evidence>
<keyword evidence="4" id="KW-0539">Nucleus</keyword>
<keyword evidence="3 5" id="KW-0040">ANK repeat</keyword>
<gene>
    <name evidence="7" type="primary">LOC113092405</name>
</gene>
<reference evidence="7" key="1">
    <citation type="submission" date="2025-08" db="UniProtKB">
        <authorList>
            <consortium name="RefSeq"/>
        </authorList>
    </citation>
    <scope>IDENTIFICATION</scope>
    <source>
        <strain evidence="7">Wakin</strain>
        <tissue evidence="7">Muscle</tissue>
    </source>
</reference>